<keyword evidence="1" id="KW-0805">Transcription regulation</keyword>
<evidence type="ECO:0000259" key="4">
    <source>
        <dbReference type="PROSITE" id="PS50043"/>
    </source>
</evidence>
<evidence type="ECO:0000256" key="1">
    <source>
        <dbReference type="ARBA" id="ARBA00023015"/>
    </source>
</evidence>
<reference evidence="6" key="1">
    <citation type="journal article" date="2021" name="ISME J.">
        <title>Evolutionary origin and ecological implication of a unique nif island in free-living Bradyrhizobium lineages.</title>
        <authorList>
            <person name="Tao J."/>
        </authorList>
    </citation>
    <scope>NUCLEOTIDE SEQUENCE [LARGE SCALE GENOMIC DNA]</scope>
    <source>
        <strain evidence="6">SZCCT0434</strain>
    </source>
</reference>
<dbReference type="PROSITE" id="PS50043">
    <property type="entry name" value="HTH_LUXR_2"/>
    <property type="match status" value="1"/>
</dbReference>
<keyword evidence="3" id="KW-0804">Transcription</keyword>
<feature type="domain" description="HTH luxR-type" evidence="4">
    <location>
        <begin position="52"/>
        <end position="117"/>
    </location>
</feature>
<dbReference type="Gene3D" id="1.10.10.10">
    <property type="entry name" value="Winged helix-like DNA-binding domain superfamily/Winged helix DNA-binding domain"/>
    <property type="match status" value="1"/>
</dbReference>
<gene>
    <name evidence="5" type="ORF">JQ615_30565</name>
</gene>
<dbReference type="InterPro" id="IPR016032">
    <property type="entry name" value="Sig_transdc_resp-reg_C-effctor"/>
</dbReference>
<comment type="caution">
    <text evidence="5">The sequence shown here is derived from an EMBL/GenBank/DDBJ whole genome shotgun (WGS) entry which is preliminary data.</text>
</comment>
<dbReference type="SMART" id="SM00421">
    <property type="entry name" value="HTH_LUXR"/>
    <property type="match status" value="1"/>
</dbReference>
<keyword evidence="6" id="KW-1185">Reference proteome</keyword>
<evidence type="ECO:0000313" key="5">
    <source>
        <dbReference type="EMBL" id="MBR0799724.1"/>
    </source>
</evidence>
<evidence type="ECO:0000256" key="2">
    <source>
        <dbReference type="ARBA" id="ARBA00023125"/>
    </source>
</evidence>
<dbReference type="PANTHER" id="PTHR44688:SF25">
    <property type="entry name" value="HTH LUXR-TYPE DOMAIN-CONTAINING PROTEIN"/>
    <property type="match status" value="1"/>
</dbReference>
<evidence type="ECO:0000256" key="3">
    <source>
        <dbReference type="ARBA" id="ARBA00023163"/>
    </source>
</evidence>
<dbReference type="Pfam" id="PF00196">
    <property type="entry name" value="GerE"/>
    <property type="match status" value="1"/>
</dbReference>
<accession>A0ABS5FSG9</accession>
<dbReference type="PANTHER" id="PTHR44688">
    <property type="entry name" value="DNA-BINDING TRANSCRIPTIONAL ACTIVATOR DEVR_DOSR"/>
    <property type="match status" value="1"/>
</dbReference>
<protein>
    <submittedName>
        <fullName evidence="5">Helix-turn-helix transcriptional regulator</fullName>
    </submittedName>
</protein>
<dbReference type="CDD" id="cd06170">
    <property type="entry name" value="LuxR_C_like"/>
    <property type="match status" value="1"/>
</dbReference>
<dbReference type="PRINTS" id="PR00038">
    <property type="entry name" value="HTHLUXR"/>
</dbReference>
<dbReference type="Proteomes" id="UP001315278">
    <property type="component" value="Unassembled WGS sequence"/>
</dbReference>
<dbReference type="InterPro" id="IPR036388">
    <property type="entry name" value="WH-like_DNA-bd_sf"/>
</dbReference>
<name>A0ABS5FSG9_9BRAD</name>
<proteinExistence type="predicted"/>
<evidence type="ECO:0000313" key="6">
    <source>
        <dbReference type="Proteomes" id="UP001315278"/>
    </source>
</evidence>
<keyword evidence="2" id="KW-0238">DNA-binding</keyword>
<sequence>MSPDIAIAIEVDDPALADRLATLLGSVAGLRLAAPGEPAAVAIVARDHNVAASPNDFELTPRELDVLALLAEGASNKMIAKRLGISVHTAKFHVGSLLDKLDATGRTDAVAHAARRGVINL</sequence>
<dbReference type="InterPro" id="IPR000792">
    <property type="entry name" value="Tscrpt_reg_LuxR_C"/>
</dbReference>
<dbReference type="EMBL" id="JAFCJH010000042">
    <property type="protein sequence ID" value="MBR0799724.1"/>
    <property type="molecule type" value="Genomic_DNA"/>
</dbReference>
<dbReference type="SUPFAM" id="SSF46894">
    <property type="entry name" value="C-terminal effector domain of the bipartite response regulators"/>
    <property type="match status" value="1"/>
</dbReference>
<organism evidence="5 6">
    <name type="scientific">Bradyrhizobium jicamae</name>
    <dbReference type="NCBI Taxonomy" id="280332"/>
    <lineage>
        <taxon>Bacteria</taxon>
        <taxon>Pseudomonadati</taxon>
        <taxon>Pseudomonadota</taxon>
        <taxon>Alphaproteobacteria</taxon>
        <taxon>Hyphomicrobiales</taxon>
        <taxon>Nitrobacteraceae</taxon>
        <taxon>Bradyrhizobium</taxon>
    </lineage>
</organism>